<dbReference type="AlphaFoldDB" id="A0A7S2L8H4"/>
<accession>A0A7S2L8H4</accession>
<dbReference type="Gene3D" id="1.20.1250.20">
    <property type="entry name" value="MFS general substrate transporter like domains"/>
    <property type="match status" value="1"/>
</dbReference>
<dbReference type="InterPro" id="IPR036259">
    <property type="entry name" value="MFS_trans_sf"/>
</dbReference>
<proteinExistence type="inferred from homology"/>
<feature type="transmembrane region" description="Helical" evidence="7">
    <location>
        <begin position="42"/>
        <end position="65"/>
    </location>
</feature>
<dbReference type="EMBL" id="HBGY01025118">
    <property type="protein sequence ID" value="CAD9597429.1"/>
    <property type="molecule type" value="Transcribed_RNA"/>
</dbReference>
<feature type="transmembrane region" description="Helical" evidence="7">
    <location>
        <begin position="72"/>
        <end position="91"/>
    </location>
</feature>
<feature type="transmembrane region" description="Helical" evidence="7">
    <location>
        <begin position="97"/>
        <end position="122"/>
    </location>
</feature>
<gene>
    <name evidence="8" type="ORF">LDAN0321_LOCUS15500</name>
</gene>
<evidence type="ECO:0000256" key="2">
    <source>
        <dbReference type="ARBA" id="ARBA00006978"/>
    </source>
</evidence>
<feature type="transmembrane region" description="Helical" evidence="7">
    <location>
        <begin position="269"/>
        <end position="289"/>
    </location>
</feature>
<feature type="transmembrane region" description="Helical" evidence="7">
    <location>
        <begin position="232"/>
        <end position="257"/>
    </location>
</feature>
<dbReference type="GO" id="GO:0012505">
    <property type="term" value="C:endomembrane system"/>
    <property type="evidence" value="ECO:0007669"/>
    <property type="project" value="UniProtKB-SubCell"/>
</dbReference>
<keyword evidence="4 7" id="KW-0812">Transmembrane</keyword>
<feature type="transmembrane region" description="Helical" evidence="7">
    <location>
        <begin position="363"/>
        <end position="382"/>
    </location>
</feature>
<feature type="transmembrane region" description="Helical" evidence="7">
    <location>
        <begin position="175"/>
        <end position="194"/>
    </location>
</feature>
<dbReference type="PANTHER" id="PTHR23519:SF1">
    <property type="entry name" value="AUTOPHAGY-RELATED PROTEIN 22"/>
    <property type="match status" value="1"/>
</dbReference>
<evidence type="ECO:0008006" key="9">
    <source>
        <dbReference type="Google" id="ProtNLM"/>
    </source>
</evidence>
<dbReference type="InterPro" id="IPR024671">
    <property type="entry name" value="Atg22-like"/>
</dbReference>
<keyword evidence="3" id="KW-0813">Transport</keyword>
<evidence type="ECO:0000256" key="6">
    <source>
        <dbReference type="ARBA" id="ARBA00023136"/>
    </source>
</evidence>
<dbReference type="SUPFAM" id="SSF103473">
    <property type="entry name" value="MFS general substrate transporter"/>
    <property type="match status" value="1"/>
</dbReference>
<sequence>MSNLFFANALIELAKRDIGCDAEDDDEEIECGKVYGFKPSSLIAIIATVTGVLSAFLLPFVGVIIDYTPYRYNVGACSSALLVLIQAIQIYTVESTWFPMAILQAVNGFVFQIATLSSYAYFPEIAASLPARTYQWYSCLYGIMLFSSEIVYLFLMLCVMVFITDGDAGQTGQVGQALDSIITGGCWVLAWYYFTRREPRATLEEGRSLFNTGFFQVFETAKGIYHFYPKSVGCFFVGGVFSDAGLSAFSSISVTYINEVLDFDSAQLGVLFLLVLFFSVPGSYFAYWLTERTNPITALKVQLVSWVIVNFVAFLVLTDPSKSTEAYIAGMFWGFLIGWYVPLVNLVFSMIIPSGQESELTGFFLYCSQILAWLPPLIFTLLNEADVNLKWGGIHLNIYFFIGLLLYQKMLPWEDCIRAAKTNHLRENRT</sequence>
<dbReference type="Pfam" id="PF11700">
    <property type="entry name" value="ATG22"/>
    <property type="match status" value="2"/>
</dbReference>
<dbReference type="InterPro" id="IPR050495">
    <property type="entry name" value="ATG22/LtaA_families"/>
</dbReference>
<name>A0A7S2L8H4_9STRA</name>
<evidence type="ECO:0000256" key="4">
    <source>
        <dbReference type="ARBA" id="ARBA00022692"/>
    </source>
</evidence>
<evidence type="ECO:0000256" key="3">
    <source>
        <dbReference type="ARBA" id="ARBA00022448"/>
    </source>
</evidence>
<protein>
    <recommendedName>
        <fullName evidence="9">Major facilitator superfamily (MFS) profile domain-containing protein</fullName>
    </recommendedName>
</protein>
<organism evidence="8">
    <name type="scientific">Leptocylindrus danicus</name>
    <dbReference type="NCBI Taxonomy" id="163516"/>
    <lineage>
        <taxon>Eukaryota</taxon>
        <taxon>Sar</taxon>
        <taxon>Stramenopiles</taxon>
        <taxon>Ochrophyta</taxon>
        <taxon>Bacillariophyta</taxon>
        <taxon>Coscinodiscophyceae</taxon>
        <taxon>Chaetocerotophycidae</taxon>
        <taxon>Leptocylindrales</taxon>
        <taxon>Leptocylindraceae</taxon>
        <taxon>Leptocylindrus</taxon>
    </lineage>
</organism>
<evidence type="ECO:0000256" key="1">
    <source>
        <dbReference type="ARBA" id="ARBA00004127"/>
    </source>
</evidence>
<comment type="subcellular location">
    <subcellularLocation>
        <location evidence="1">Endomembrane system</location>
        <topology evidence="1">Multi-pass membrane protein</topology>
    </subcellularLocation>
</comment>
<dbReference type="PANTHER" id="PTHR23519">
    <property type="entry name" value="AUTOPHAGY-RELATED PROTEIN 22"/>
    <property type="match status" value="1"/>
</dbReference>
<feature type="transmembrane region" description="Helical" evidence="7">
    <location>
        <begin position="134"/>
        <end position="163"/>
    </location>
</feature>
<feature type="transmembrane region" description="Helical" evidence="7">
    <location>
        <begin position="330"/>
        <end position="351"/>
    </location>
</feature>
<keyword evidence="6 7" id="KW-0472">Membrane</keyword>
<comment type="similarity">
    <text evidence="2">Belongs to the ATG22 family.</text>
</comment>
<reference evidence="8" key="1">
    <citation type="submission" date="2021-01" db="EMBL/GenBank/DDBJ databases">
        <authorList>
            <person name="Corre E."/>
            <person name="Pelletier E."/>
            <person name="Niang G."/>
            <person name="Scheremetjew M."/>
            <person name="Finn R."/>
            <person name="Kale V."/>
            <person name="Holt S."/>
            <person name="Cochrane G."/>
            <person name="Meng A."/>
            <person name="Brown T."/>
            <person name="Cohen L."/>
        </authorList>
    </citation>
    <scope>NUCLEOTIDE SEQUENCE</scope>
    <source>
        <strain evidence="8">B650</strain>
    </source>
</reference>
<feature type="transmembrane region" description="Helical" evidence="7">
    <location>
        <begin position="301"/>
        <end position="318"/>
    </location>
</feature>
<evidence type="ECO:0000313" key="8">
    <source>
        <dbReference type="EMBL" id="CAD9597429.1"/>
    </source>
</evidence>
<feature type="transmembrane region" description="Helical" evidence="7">
    <location>
        <begin position="388"/>
        <end position="407"/>
    </location>
</feature>
<evidence type="ECO:0000256" key="5">
    <source>
        <dbReference type="ARBA" id="ARBA00022989"/>
    </source>
</evidence>
<keyword evidence="5 7" id="KW-1133">Transmembrane helix</keyword>
<evidence type="ECO:0000256" key="7">
    <source>
        <dbReference type="SAM" id="Phobius"/>
    </source>
</evidence>